<dbReference type="Proteomes" id="UP001328107">
    <property type="component" value="Unassembled WGS sequence"/>
</dbReference>
<organism evidence="1 2">
    <name type="scientific">Pristionchus mayeri</name>
    <dbReference type="NCBI Taxonomy" id="1317129"/>
    <lineage>
        <taxon>Eukaryota</taxon>
        <taxon>Metazoa</taxon>
        <taxon>Ecdysozoa</taxon>
        <taxon>Nematoda</taxon>
        <taxon>Chromadorea</taxon>
        <taxon>Rhabditida</taxon>
        <taxon>Rhabditina</taxon>
        <taxon>Diplogasteromorpha</taxon>
        <taxon>Diplogasteroidea</taxon>
        <taxon>Neodiplogasteridae</taxon>
        <taxon>Pristionchus</taxon>
    </lineage>
</organism>
<keyword evidence="2" id="KW-1185">Reference proteome</keyword>
<evidence type="ECO:0000313" key="2">
    <source>
        <dbReference type="Proteomes" id="UP001328107"/>
    </source>
</evidence>
<gene>
    <name evidence="1" type="ORF">PMAYCL1PPCAC_10725</name>
</gene>
<proteinExistence type="predicted"/>
<dbReference type="EMBL" id="BTRK01000003">
    <property type="protein sequence ID" value="GMR40530.1"/>
    <property type="molecule type" value="Genomic_DNA"/>
</dbReference>
<accession>A0AAN4ZP41</accession>
<name>A0AAN4ZP41_9BILA</name>
<comment type="caution">
    <text evidence="1">The sequence shown here is derived from an EMBL/GenBank/DDBJ whole genome shotgun (WGS) entry which is preliminary data.</text>
</comment>
<evidence type="ECO:0000313" key="1">
    <source>
        <dbReference type="EMBL" id="GMR40530.1"/>
    </source>
</evidence>
<protein>
    <submittedName>
        <fullName evidence="1">Uncharacterized protein</fullName>
    </submittedName>
</protein>
<reference evidence="2" key="1">
    <citation type="submission" date="2022-10" db="EMBL/GenBank/DDBJ databases">
        <title>Genome assembly of Pristionchus species.</title>
        <authorList>
            <person name="Yoshida K."/>
            <person name="Sommer R.J."/>
        </authorList>
    </citation>
    <scope>NUCLEOTIDE SEQUENCE [LARGE SCALE GENOMIC DNA]</scope>
    <source>
        <strain evidence="2">RS5460</strain>
    </source>
</reference>
<sequence>MQSNCECMKWTNSIGRRSYLFRARSSPLFVVSISPEGDVLAFTKQIDLNVKAVKSLYFHSGRLPEGMTKLLHAEASDESGIKDE</sequence>
<dbReference type="AlphaFoldDB" id="A0AAN4ZP41"/>